<dbReference type="EC" id="2.3.1.n6" evidence="17"/>
<feature type="region of interest" description="Disordered" evidence="19">
    <location>
        <begin position="459"/>
        <end position="490"/>
    </location>
</feature>
<evidence type="ECO:0000256" key="1">
    <source>
        <dbReference type="ARBA" id="ARBA00004141"/>
    </source>
</evidence>
<comment type="pathway">
    <text evidence="3">Lipid metabolism; phospholipid metabolism.</text>
</comment>
<dbReference type="EMBL" id="LNIX01000003">
    <property type="protein sequence ID" value="OXA57645.1"/>
    <property type="molecule type" value="Genomic_DNA"/>
</dbReference>
<evidence type="ECO:0000256" key="20">
    <source>
        <dbReference type="SAM" id="Phobius"/>
    </source>
</evidence>
<reference evidence="21 22" key="1">
    <citation type="submission" date="2015-12" db="EMBL/GenBank/DDBJ databases">
        <title>The genome of Folsomia candida.</title>
        <authorList>
            <person name="Faddeeva A."/>
            <person name="Derks M.F."/>
            <person name="Anvar Y."/>
            <person name="Smit S."/>
            <person name="Van Straalen N."/>
            <person name="Roelofs D."/>
        </authorList>
    </citation>
    <scope>NUCLEOTIDE SEQUENCE [LARGE SCALE GENOMIC DNA]</scope>
    <source>
        <strain evidence="21 22">VU population</strain>
        <tissue evidence="21">Whole body</tissue>
    </source>
</reference>
<feature type="transmembrane region" description="Helical" evidence="20">
    <location>
        <begin position="213"/>
        <end position="230"/>
    </location>
</feature>
<feature type="compositionally biased region" description="Basic and acidic residues" evidence="19">
    <location>
        <begin position="459"/>
        <end position="468"/>
    </location>
</feature>
<evidence type="ECO:0000313" key="22">
    <source>
        <dbReference type="Proteomes" id="UP000198287"/>
    </source>
</evidence>
<evidence type="ECO:0000256" key="19">
    <source>
        <dbReference type="SAM" id="MobiDB-lite"/>
    </source>
</evidence>
<comment type="subcellular location">
    <subcellularLocation>
        <location evidence="2">Endoplasmic reticulum</location>
    </subcellularLocation>
    <subcellularLocation>
        <location evidence="1">Membrane</location>
        <topology evidence="1">Multi-pass membrane protein</topology>
    </subcellularLocation>
</comment>
<comment type="similarity">
    <text evidence="4">Belongs to the membrane-bound acyltransferase family.</text>
</comment>
<evidence type="ECO:0000256" key="9">
    <source>
        <dbReference type="ARBA" id="ARBA00022989"/>
    </source>
</evidence>
<gene>
    <name evidence="21" type="ORF">Fcan01_07958</name>
</gene>
<evidence type="ECO:0000256" key="7">
    <source>
        <dbReference type="ARBA" id="ARBA00022692"/>
    </source>
</evidence>
<sequence length="490" mass="56169">MAVYGDWVDALGERIGAPGAALRLLISLLMAYPMAFFHRKFMYGKYHNLQHILFILCGSYIGYFNYGWQLMHAYVCILIQYVVVWVSRGTLFSVVFAFVFQMGYLLAEYYLTESEKYDIKWTIPHCVLTLRLIGQAFDVYDGHRDFDDLSKDQKQQALKTMPSLLASAAHIFYPGSFMIGPQYPMKRYLDFVEGKFSENGKPFDSIGPAMKRLALGLFYVGIFQIGNIYVNSELLFSSTFKNLNFIMKMLVVGIYGKIVLYKYVSCWIVAEGSCIYSGISYNGKNDKGVIQWTGCENIDIYLFEKSYKFGHMVGSFNKCTNTWVAQNVYKRLKFLGNRQISQTAALVFLAVWHGLHSGYYVCFFMEFLIMNAEKQFESIITKNSALMRWHNSTIGFWINVVILKTFVMCYFGFCMVPFTLLKYRQWGPIYKDLYYSGLLIFGAFPAYAPIIKWLVKDGGSKPPRRTEGGLENGSGPSNTIPQEKASVKSE</sequence>
<keyword evidence="13" id="KW-1208">Phospholipid metabolism</keyword>
<dbReference type="AlphaFoldDB" id="A0A226EIX6"/>
<evidence type="ECO:0000256" key="2">
    <source>
        <dbReference type="ARBA" id="ARBA00004240"/>
    </source>
</evidence>
<keyword evidence="22" id="KW-1185">Reference proteome</keyword>
<evidence type="ECO:0000256" key="11">
    <source>
        <dbReference type="ARBA" id="ARBA00023136"/>
    </source>
</evidence>
<keyword evidence="11 20" id="KW-0472">Membrane</keyword>
<evidence type="ECO:0000256" key="8">
    <source>
        <dbReference type="ARBA" id="ARBA00022824"/>
    </source>
</evidence>
<evidence type="ECO:0000256" key="16">
    <source>
        <dbReference type="ARBA" id="ARBA00026120"/>
    </source>
</evidence>
<organism evidence="21 22">
    <name type="scientific">Folsomia candida</name>
    <name type="common">Springtail</name>
    <dbReference type="NCBI Taxonomy" id="158441"/>
    <lineage>
        <taxon>Eukaryota</taxon>
        <taxon>Metazoa</taxon>
        <taxon>Ecdysozoa</taxon>
        <taxon>Arthropoda</taxon>
        <taxon>Hexapoda</taxon>
        <taxon>Collembola</taxon>
        <taxon>Entomobryomorpha</taxon>
        <taxon>Isotomoidea</taxon>
        <taxon>Isotomidae</taxon>
        <taxon>Proisotominae</taxon>
        <taxon>Folsomia</taxon>
    </lineage>
</organism>
<keyword evidence="7 20" id="KW-0812">Transmembrane</keyword>
<dbReference type="GO" id="GO:0047184">
    <property type="term" value="F:1-acylglycerophosphocholine O-acyltransferase activity"/>
    <property type="evidence" value="ECO:0007669"/>
    <property type="project" value="UniProtKB-EC"/>
</dbReference>
<comment type="caution">
    <text evidence="21">The sequence shown here is derived from an EMBL/GenBank/DDBJ whole genome shotgun (WGS) entry which is preliminary data.</text>
</comment>
<dbReference type="PANTHER" id="PTHR13906">
    <property type="entry name" value="PORCUPINE"/>
    <property type="match status" value="1"/>
</dbReference>
<evidence type="ECO:0000256" key="15">
    <source>
        <dbReference type="ARBA" id="ARBA00025707"/>
    </source>
</evidence>
<dbReference type="Pfam" id="PF03062">
    <property type="entry name" value="MBOAT"/>
    <property type="match status" value="1"/>
</dbReference>
<dbReference type="OrthoDB" id="5974730at2759"/>
<feature type="transmembrane region" description="Helical" evidence="20">
    <location>
        <begin position="20"/>
        <end position="37"/>
    </location>
</feature>
<keyword evidence="12" id="KW-0594">Phospholipid biosynthesis</keyword>
<dbReference type="OMA" id="NAWVSRY"/>
<comment type="pathway">
    <text evidence="15">Phospholipid metabolism.</text>
</comment>
<dbReference type="EC" id="2.3.1.23" evidence="16"/>
<feature type="transmembrane region" description="Helical" evidence="20">
    <location>
        <begin position="433"/>
        <end position="455"/>
    </location>
</feature>
<feature type="transmembrane region" description="Helical" evidence="20">
    <location>
        <begin position="396"/>
        <end position="421"/>
    </location>
</feature>
<evidence type="ECO:0000256" key="3">
    <source>
        <dbReference type="ARBA" id="ARBA00005074"/>
    </source>
</evidence>
<accession>A0A226EIX6</accession>
<keyword evidence="8" id="KW-0256">Endoplasmic reticulum</keyword>
<dbReference type="Proteomes" id="UP000198287">
    <property type="component" value="Unassembled WGS sequence"/>
</dbReference>
<dbReference type="GO" id="GO:0005783">
    <property type="term" value="C:endoplasmic reticulum"/>
    <property type="evidence" value="ECO:0007669"/>
    <property type="project" value="UniProtKB-SubCell"/>
</dbReference>
<protein>
    <recommendedName>
        <fullName evidence="18">Lysophospholipid acyltransferase 5</fullName>
        <ecNumber evidence="16">2.3.1.23</ecNumber>
        <ecNumber evidence="17">2.3.1.n6</ecNumber>
    </recommendedName>
</protein>
<dbReference type="GO" id="GO:0071617">
    <property type="term" value="F:lysophospholipid acyltransferase activity"/>
    <property type="evidence" value="ECO:0007669"/>
    <property type="project" value="TreeGrafter"/>
</dbReference>
<dbReference type="GO" id="GO:0006656">
    <property type="term" value="P:phosphatidylcholine biosynthetic process"/>
    <property type="evidence" value="ECO:0007669"/>
    <property type="project" value="TreeGrafter"/>
</dbReference>
<feature type="transmembrane region" description="Helical" evidence="20">
    <location>
        <begin position="72"/>
        <end position="100"/>
    </location>
</feature>
<dbReference type="GO" id="GO:0030258">
    <property type="term" value="P:lipid modification"/>
    <property type="evidence" value="ECO:0007669"/>
    <property type="project" value="TreeGrafter"/>
</dbReference>
<evidence type="ECO:0000313" key="21">
    <source>
        <dbReference type="EMBL" id="OXA57645.1"/>
    </source>
</evidence>
<evidence type="ECO:0000256" key="6">
    <source>
        <dbReference type="ARBA" id="ARBA00022679"/>
    </source>
</evidence>
<evidence type="ECO:0000256" key="17">
    <source>
        <dbReference type="ARBA" id="ARBA00038923"/>
    </source>
</evidence>
<evidence type="ECO:0000256" key="12">
    <source>
        <dbReference type="ARBA" id="ARBA00023209"/>
    </source>
</evidence>
<evidence type="ECO:0000256" key="14">
    <source>
        <dbReference type="ARBA" id="ARBA00023315"/>
    </source>
</evidence>
<proteinExistence type="inferred from homology"/>
<evidence type="ECO:0000256" key="4">
    <source>
        <dbReference type="ARBA" id="ARBA00010323"/>
    </source>
</evidence>
<name>A0A226EIX6_FOLCA</name>
<dbReference type="PANTHER" id="PTHR13906:SF14">
    <property type="entry name" value="LYSOPHOSPHOLIPID ACYLTRANSFERASE 5"/>
    <property type="match status" value="1"/>
</dbReference>
<keyword evidence="5" id="KW-0444">Lipid biosynthesis</keyword>
<dbReference type="GO" id="GO:0016020">
    <property type="term" value="C:membrane"/>
    <property type="evidence" value="ECO:0007669"/>
    <property type="project" value="UniProtKB-SubCell"/>
</dbReference>
<keyword evidence="9 20" id="KW-1133">Transmembrane helix</keyword>
<evidence type="ECO:0000256" key="18">
    <source>
        <dbReference type="ARBA" id="ARBA00039721"/>
    </source>
</evidence>
<keyword evidence="6 21" id="KW-0808">Transferase</keyword>
<evidence type="ECO:0000256" key="5">
    <source>
        <dbReference type="ARBA" id="ARBA00022516"/>
    </source>
</evidence>
<dbReference type="InterPro" id="IPR004299">
    <property type="entry name" value="MBOAT_fam"/>
</dbReference>
<dbReference type="InterPro" id="IPR049941">
    <property type="entry name" value="LPLAT_7/PORCN-like"/>
</dbReference>
<dbReference type="STRING" id="158441.A0A226EIX6"/>
<evidence type="ECO:0000256" key="13">
    <source>
        <dbReference type="ARBA" id="ARBA00023264"/>
    </source>
</evidence>
<feature type="transmembrane region" description="Helical" evidence="20">
    <location>
        <begin position="49"/>
        <end position="66"/>
    </location>
</feature>
<keyword evidence="10" id="KW-0443">Lipid metabolism</keyword>
<keyword evidence="14 21" id="KW-0012">Acyltransferase</keyword>
<evidence type="ECO:0000256" key="10">
    <source>
        <dbReference type="ARBA" id="ARBA00023098"/>
    </source>
</evidence>